<dbReference type="RefSeq" id="WP_010850543.1">
    <property type="nucleotide sequence ID" value="NZ_HF570956.1"/>
</dbReference>
<dbReference type="EMBL" id="CAIZ01000135">
    <property type="protein sequence ID" value="CCH70700.1"/>
    <property type="molecule type" value="Genomic_DNA"/>
</dbReference>
<dbReference type="AlphaFoldDB" id="N0E4F8"/>
<sequence length="166" mass="17963">MVEHADGHRLLFAPTEVVADYVSTTYTFDEIRVEPVTVAGSHRWVVDSSSLRVEFTLGARMPLGRLLHATPRALSTRPAVTLLTDPVARILMRGVRTRGTAGGHRREYYAATDLHAITSLSGSIDGVDLGGLAPVDPPCRFGFSSTPRRPAVTSVTTTILVQPRSN</sequence>
<protein>
    <submittedName>
        <fullName evidence="1">Uncharacterized protein</fullName>
    </submittedName>
</protein>
<accession>N0E4F8</accession>
<dbReference type="HOGENOM" id="CLU_1365314_0_0_11"/>
<reference evidence="1 2" key="1">
    <citation type="journal article" date="2013" name="ISME J.">
        <title>A metabolic model for members of the genus Tetrasphaera involved in enhanced biological phosphorus removal.</title>
        <authorList>
            <person name="Kristiansen R."/>
            <person name="Nguyen H.T.T."/>
            <person name="Saunders A.M."/>
            <person name="Nielsen J.L."/>
            <person name="Wimmer R."/>
            <person name="Le V.Q."/>
            <person name="McIlroy S.J."/>
            <person name="Petrovski S."/>
            <person name="Seviour R.J."/>
            <person name="Calteau A."/>
            <person name="Nielsen K.L."/>
            <person name="Nielsen P.H."/>
        </authorList>
    </citation>
    <scope>NUCLEOTIDE SEQUENCE [LARGE SCALE GENOMIC DNA]</scope>
    <source>
        <strain evidence="1 2">Lp2</strain>
    </source>
</reference>
<proteinExistence type="predicted"/>
<keyword evidence="2" id="KW-1185">Reference proteome</keyword>
<comment type="caution">
    <text evidence="1">The sequence shown here is derived from an EMBL/GenBank/DDBJ whole genome shotgun (WGS) entry which is preliminary data.</text>
</comment>
<dbReference type="STRING" id="1193181.BN10_640025"/>
<gene>
    <name evidence="1" type="ORF">BN10_640025</name>
</gene>
<evidence type="ECO:0000313" key="1">
    <source>
        <dbReference type="EMBL" id="CCH70700.1"/>
    </source>
</evidence>
<dbReference type="Proteomes" id="UP000013167">
    <property type="component" value="Unassembled WGS sequence"/>
</dbReference>
<dbReference type="eggNOG" id="ENOG5030SZC">
    <property type="taxonomic scope" value="Bacteria"/>
</dbReference>
<evidence type="ECO:0000313" key="2">
    <source>
        <dbReference type="Proteomes" id="UP000013167"/>
    </source>
</evidence>
<organism evidence="1 2">
    <name type="scientific">Phycicoccus elongatus Lp2</name>
    <dbReference type="NCBI Taxonomy" id="1193181"/>
    <lineage>
        <taxon>Bacteria</taxon>
        <taxon>Bacillati</taxon>
        <taxon>Actinomycetota</taxon>
        <taxon>Actinomycetes</taxon>
        <taxon>Micrococcales</taxon>
        <taxon>Intrasporangiaceae</taxon>
        <taxon>Phycicoccus</taxon>
    </lineage>
</organism>
<name>N0E4F8_9MICO</name>